<dbReference type="EMBL" id="CAICTM010000930">
    <property type="protein sequence ID" value="CAB9518412.1"/>
    <property type="molecule type" value="Genomic_DNA"/>
</dbReference>
<organism evidence="1 2">
    <name type="scientific">Seminavis robusta</name>
    <dbReference type="NCBI Taxonomy" id="568900"/>
    <lineage>
        <taxon>Eukaryota</taxon>
        <taxon>Sar</taxon>
        <taxon>Stramenopiles</taxon>
        <taxon>Ochrophyta</taxon>
        <taxon>Bacillariophyta</taxon>
        <taxon>Bacillariophyceae</taxon>
        <taxon>Bacillariophycidae</taxon>
        <taxon>Naviculales</taxon>
        <taxon>Naviculaceae</taxon>
        <taxon>Seminavis</taxon>
    </lineage>
</organism>
<sequence>MGHYAFVGGVNKRLNQLYKEYGPTVKDPPSVIENVENECPWDERTCSAAAEEGNLELLKWARAQGCPWNDTTCKSAAGHGRLELLKWARENGCPWDEDTCLEAAVNCQWEILKWARAQGCPWDRAEIEDLTYAFEEIRQIARENGEESEDDEGIYFKL</sequence>
<dbReference type="PANTHER" id="PTHR46586:SF3">
    <property type="entry name" value="ANKYRIN REPEAT-CONTAINING PROTEIN"/>
    <property type="match status" value="1"/>
</dbReference>
<reference evidence="1" key="1">
    <citation type="submission" date="2020-06" db="EMBL/GenBank/DDBJ databases">
        <authorList>
            <consortium name="Plant Systems Biology data submission"/>
        </authorList>
    </citation>
    <scope>NUCLEOTIDE SEQUENCE</scope>
    <source>
        <strain evidence="1">D6</strain>
    </source>
</reference>
<dbReference type="PANTHER" id="PTHR46586">
    <property type="entry name" value="ANKYRIN REPEAT-CONTAINING PROTEIN"/>
    <property type="match status" value="1"/>
</dbReference>
<dbReference type="SUPFAM" id="SSF140860">
    <property type="entry name" value="Pseudo ankyrin repeat-like"/>
    <property type="match status" value="1"/>
</dbReference>
<dbReference type="OrthoDB" id="10636507at2759"/>
<proteinExistence type="predicted"/>
<dbReference type="Proteomes" id="UP001153069">
    <property type="component" value="Unassembled WGS sequence"/>
</dbReference>
<evidence type="ECO:0000313" key="2">
    <source>
        <dbReference type="Proteomes" id="UP001153069"/>
    </source>
</evidence>
<evidence type="ECO:0000313" key="1">
    <source>
        <dbReference type="EMBL" id="CAB9518412.1"/>
    </source>
</evidence>
<comment type="caution">
    <text evidence="1">The sequence shown here is derived from an EMBL/GenBank/DDBJ whole genome shotgun (WGS) entry which is preliminary data.</text>
</comment>
<dbReference type="AlphaFoldDB" id="A0A9N8HMU3"/>
<keyword evidence="2" id="KW-1185">Reference proteome</keyword>
<gene>
    <name evidence="1" type="ORF">SEMRO_932_G221650.1</name>
</gene>
<accession>A0A9N8HMU3</accession>
<name>A0A9N8HMU3_9STRA</name>
<protein>
    <submittedName>
        <fullName evidence="1">Ankyrin repeat protein</fullName>
    </submittedName>
</protein>
<dbReference type="InterPro" id="IPR052050">
    <property type="entry name" value="SecEffector_AnkRepeat"/>
</dbReference>